<dbReference type="STRING" id="448386.A0A2V3J4D3"/>
<evidence type="ECO:0000256" key="2">
    <source>
        <dbReference type="ARBA" id="ARBA00022448"/>
    </source>
</evidence>
<name>A0A2V3J4D3_9FLOR</name>
<dbReference type="GO" id="GO:0006606">
    <property type="term" value="P:protein import into nucleus"/>
    <property type="evidence" value="ECO:0007669"/>
    <property type="project" value="InterPro"/>
</dbReference>
<keyword evidence="4" id="KW-0677">Repeat</keyword>
<reference evidence="9 10" key="1">
    <citation type="journal article" date="2018" name="Mol. Biol. Evol.">
        <title>Analysis of the draft genome of the red seaweed Gracilariopsis chorda provides insights into genome size evolution in Rhodophyta.</title>
        <authorList>
            <person name="Lee J."/>
            <person name="Yang E.C."/>
            <person name="Graf L."/>
            <person name="Yang J.H."/>
            <person name="Qiu H."/>
            <person name="Zel Zion U."/>
            <person name="Chan C.X."/>
            <person name="Stephens T.G."/>
            <person name="Weber A.P.M."/>
            <person name="Boo G.H."/>
            <person name="Boo S.M."/>
            <person name="Kim K.M."/>
            <person name="Shin Y."/>
            <person name="Jung M."/>
            <person name="Lee S.J."/>
            <person name="Yim H.S."/>
            <person name="Lee J.H."/>
            <person name="Bhattacharya D."/>
            <person name="Yoon H.S."/>
        </authorList>
    </citation>
    <scope>NUCLEOTIDE SEQUENCE [LARGE SCALE GENOMIC DNA]</scope>
    <source>
        <strain evidence="9 10">SKKU-2015</strain>
        <tissue evidence="9">Whole body</tissue>
    </source>
</reference>
<protein>
    <submittedName>
        <fullName evidence="9">Transportin-1</fullName>
    </submittedName>
</protein>
<dbReference type="SUPFAM" id="SSF48371">
    <property type="entry name" value="ARM repeat"/>
    <property type="match status" value="1"/>
</dbReference>
<dbReference type="GO" id="GO:0005737">
    <property type="term" value="C:cytoplasm"/>
    <property type="evidence" value="ECO:0007669"/>
    <property type="project" value="UniProtKB-SubCell"/>
</dbReference>
<dbReference type="InterPro" id="IPR001494">
    <property type="entry name" value="Importin-beta_N"/>
</dbReference>
<feature type="repeat" description="HEAT" evidence="6">
    <location>
        <begin position="748"/>
        <end position="786"/>
    </location>
</feature>
<dbReference type="GO" id="GO:0031267">
    <property type="term" value="F:small GTPase binding"/>
    <property type="evidence" value="ECO:0007669"/>
    <property type="project" value="InterPro"/>
</dbReference>
<accession>A0A2V3J4D3</accession>
<evidence type="ECO:0000256" key="1">
    <source>
        <dbReference type="ARBA" id="ARBA00004496"/>
    </source>
</evidence>
<dbReference type="PANTHER" id="PTHR10527">
    <property type="entry name" value="IMPORTIN BETA"/>
    <property type="match status" value="1"/>
</dbReference>
<feature type="domain" description="Importin N-terminal" evidence="8">
    <location>
        <begin position="68"/>
        <end position="143"/>
    </location>
</feature>
<evidence type="ECO:0000256" key="6">
    <source>
        <dbReference type="PROSITE-ProRule" id="PRU00103"/>
    </source>
</evidence>
<proteinExistence type="predicted"/>
<evidence type="ECO:0000256" key="3">
    <source>
        <dbReference type="ARBA" id="ARBA00022490"/>
    </source>
</evidence>
<feature type="compositionally biased region" description="Acidic residues" evidence="7">
    <location>
        <begin position="433"/>
        <end position="446"/>
    </location>
</feature>
<dbReference type="AlphaFoldDB" id="A0A2V3J4D3"/>
<evidence type="ECO:0000256" key="5">
    <source>
        <dbReference type="ARBA" id="ARBA00022927"/>
    </source>
</evidence>
<keyword evidence="5" id="KW-0653">Protein transport</keyword>
<dbReference type="OrthoDB" id="951172at2759"/>
<evidence type="ECO:0000256" key="4">
    <source>
        <dbReference type="ARBA" id="ARBA00022737"/>
    </source>
</evidence>
<dbReference type="EMBL" id="NBIV01000006">
    <property type="protein sequence ID" value="PXF49278.1"/>
    <property type="molecule type" value="Genomic_DNA"/>
</dbReference>
<dbReference type="Pfam" id="PF03810">
    <property type="entry name" value="IBN_N"/>
    <property type="match status" value="1"/>
</dbReference>
<feature type="compositionally biased region" description="Polar residues" evidence="7">
    <location>
        <begin position="407"/>
        <end position="421"/>
    </location>
</feature>
<keyword evidence="10" id="KW-1185">Reference proteome</keyword>
<keyword evidence="2" id="KW-0813">Transport</keyword>
<dbReference type="PROSITE" id="PS50166">
    <property type="entry name" value="IMPORTIN_B_NT"/>
    <property type="match status" value="1"/>
</dbReference>
<dbReference type="InterPro" id="IPR021133">
    <property type="entry name" value="HEAT_type_2"/>
</dbReference>
<feature type="region of interest" description="Disordered" evidence="7">
    <location>
        <begin position="385"/>
        <end position="446"/>
    </location>
</feature>
<organism evidence="9 10">
    <name type="scientific">Gracilariopsis chorda</name>
    <dbReference type="NCBI Taxonomy" id="448386"/>
    <lineage>
        <taxon>Eukaryota</taxon>
        <taxon>Rhodophyta</taxon>
        <taxon>Florideophyceae</taxon>
        <taxon>Rhodymeniophycidae</taxon>
        <taxon>Gracilariales</taxon>
        <taxon>Gracilariaceae</taxon>
        <taxon>Gracilariopsis</taxon>
    </lineage>
</organism>
<gene>
    <name evidence="9" type="ORF">BWQ96_00852</name>
</gene>
<dbReference type="Pfam" id="PF13513">
    <property type="entry name" value="HEAT_EZ"/>
    <property type="match status" value="1"/>
</dbReference>
<evidence type="ECO:0000313" key="10">
    <source>
        <dbReference type="Proteomes" id="UP000247409"/>
    </source>
</evidence>
<keyword evidence="3" id="KW-0963">Cytoplasm</keyword>
<sequence>MASVAMNSSHLALASTTSGEHPNSCSTPLAPASQPQPTQWAPAPEKLHAIATLLRDSTSAYTNVQQQVYNQLQKYSTVRDFNNYLVYILAHGYNSPDAAYHSVDAVRQAAGLVLKNNIRLLYNSIHPHSRQYINSLLLAAIGDTSYQIRAVAATCISTIVDSMHTLASCSGLTTTLIHYMDSDRLTYIEGALTVLSALAEDVPLTLNHDVSRPLDVLIPKLIHLCAHPSETIRAKSVQILNHLLLGLPSALRDHVDVFIRTLFSIADDSSAQVRKRVCTSICLLTEAIPQSLAPYLTSVIEFMLASSSHSDELIAREACEFWILVARVQGGKDVLRSYLPRLVPIILDNMVYSKDEVALYNQLNKSDDTIPDTDEDIRPRFHQPRFVASGSNHDHPTMNGDIHSAAENGSQVGSLNANGTANGSNDSSTGGYDSDDDDGYESSDLEDFRDDSEWTLRKCSASAIDMFSHVFGDELLDHLLPRLESKVADETHWEQRECGVLALGAIAEGCYQGMLPALPRVASFLFGLTEDQHNMVRSIACWTLSRYSKWIINEKSRFEQLVDTLLKLTGDSNKLVQKAACSSLAMLAEESGTLIAPFLPPILGALSHAFSQYQKNNLIALYDVVCTLADAVGTELAVQEHMTVLMPLLTGQWNATSDNDSKMLSLLECLSHVFRALGMSSQQYAGNIFSRCTSIMDTIYNQEARGERDDNHIDFLTCCLDLMCALAEALGPNVDPFMSNNGNGGKPVLPLLFAGMKDRRQEVRQSAFALLGELARARTPSLIPALTEYVEGTVEALNPEYMSVSNNATWALGELVMMAGFLPPSVPINRDVIQRILVERALDSLIRVVNTPQLNRSLLENSALTLGRMGLVMSESMAPRLGQFAEAAFSQLRNIRDDIEKEQAFHGMNAMVRVNPTAIMKCFGNYLDAIGSWFHCKPDLEMEFASILHGYKQSLGDQWFSLFNSFSSPSQSLLKERFAL</sequence>
<dbReference type="InterPro" id="IPR016024">
    <property type="entry name" value="ARM-type_fold"/>
</dbReference>
<dbReference type="InterPro" id="IPR040122">
    <property type="entry name" value="Importin_beta"/>
</dbReference>
<evidence type="ECO:0000259" key="8">
    <source>
        <dbReference type="PROSITE" id="PS50166"/>
    </source>
</evidence>
<comment type="subcellular location">
    <subcellularLocation>
        <location evidence="1">Cytoplasm</location>
    </subcellularLocation>
</comment>
<evidence type="ECO:0000313" key="9">
    <source>
        <dbReference type="EMBL" id="PXF49278.1"/>
    </source>
</evidence>
<dbReference type="Proteomes" id="UP000247409">
    <property type="component" value="Unassembled WGS sequence"/>
</dbReference>
<feature type="region of interest" description="Disordered" evidence="7">
    <location>
        <begin position="1"/>
        <end position="41"/>
    </location>
</feature>
<feature type="compositionally biased region" description="Low complexity" evidence="7">
    <location>
        <begin position="422"/>
        <end position="432"/>
    </location>
</feature>
<dbReference type="PROSITE" id="PS50077">
    <property type="entry name" value="HEAT_REPEAT"/>
    <property type="match status" value="1"/>
</dbReference>
<dbReference type="Gene3D" id="1.25.10.10">
    <property type="entry name" value="Leucine-rich Repeat Variant"/>
    <property type="match status" value="2"/>
</dbReference>
<dbReference type="InterPro" id="IPR011989">
    <property type="entry name" value="ARM-like"/>
</dbReference>
<evidence type="ECO:0000256" key="7">
    <source>
        <dbReference type="SAM" id="MobiDB-lite"/>
    </source>
</evidence>
<comment type="caution">
    <text evidence="9">The sequence shown here is derived from an EMBL/GenBank/DDBJ whole genome shotgun (WGS) entry which is preliminary data.</text>
</comment>
<feature type="compositionally biased region" description="Polar residues" evidence="7">
    <location>
        <begin position="1"/>
        <end position="39"/>
    </location>
</feature>